<accession>A0A8S9MAB5</accession>
<sequence>MIIGSIWISKNYALEVAEIPTTCCNLKLKSMSSIVLIHTTLLIAFVSTEAETDDP</sequence>
<reference evidence="1" key="1">
    <citation type="submission" date="2019-12" db="EMBL/GenBank/DDBJ databases">
        <title>Genome sequencing and annotation of Brassica cretica.</title>
        <authorList>
            <person name="Studholme D.J."/>
            <person name="Sarris P.F."/>
        </authorList>
    </citation>
    <scope>NUCLEOTIDE SEQUENCE</scope>
    <source>
        <strain evidence="1">PFS-102/07</strain>
        <tissue evidence="1">Leaf</tissue>
    </source>
</reference>
<proteinExistence type="predicted"/>
<dbReference type="EMBL" id="QGKY02000089">
    <property type="protein sequence ID" value="KAF2615962.1"/>
    <property type="molecule type" value="Genomic_DNA"/>
</dbReference>
<dbReference type="AlphaFoldDB" id="A0A8S9MAB5"/>
<evidence type="ECO:0000313" key="1">
    <source>
        <dbReference type="EMBL" id="KAF2615962.1"/>
    </source>
</evidence>
<name>A0A8S9MAB5_BRACR</name>
<gene>
    <name evidence="1" type="ORF">F2Q70_00008811</name>
</gene>
<organism evidence="1">
    <name type="scientific">Brassica cretica</name>
    <name type="common">Mustard</name>
    <dbReference type="NCBI Taxonomy" id="69181"/>
    <lineage>
        <taxon>Eukaryota</taxon>
        <taxon>Viridiplantae</taxon>
        <taxon>Streptophyta</taxon>
        <taxon>Embryophyta</taxon>
        <taxon>Tracheophyta</taxon>
        <taxon>Spermatophyta</taxon>
        <taxon>Magnoliopsida</taxon>
        <taxon>eudicotyledons</taxon>
        <taxon>Gunneridae</taxon>
        <taxon>Pentapetalae</taxon>
        <taxon>rosids</taxon>
        <taxon>malvids</taxon>
        <taxon>Brassicales</taxon>
        <taxon>Brassicaceae</taxon>
        <taxon>Brassiceae</taxon>
        <taxon>Brassica</taxon>
    </lineage>
</organism>
<protein>
    <submittedName>
        <fullName evidence="1">Uncharacterized protein</fullName>
    </submittedName>
</protein>
<comment type="caution">
    <text evidence="1">The sequence shown here is derived from an EMBL/GenBank/DDBJ whole genome shotgun (WGS) entry which is preliminary data.</text>
</comment>